<feature type="region of interest" description="Disordered" evidence="1">
    <location>
        <begin position="1"/>
        <end position="55"/>
    </location>
</feature>
<dbReference type="GO" id="GO:0005794">
    <property type="term" value="C:Golgi apparatus"/>
    <property type="evidence" value="ECO:0007669"/>
    <property type="project" value="TreeGrafter"/>
</dbReference>
<comment type="caution">
    <text evidence="3">The sequence shown here is derived from an EMBL/GenBank/DDBJ whole genome shotgun (WGS) entry which is preliminary data.</text>
</comment>
<dbReference type="InterPro" id="IPR004331">
    <property type="entry name" value="SPX_dom"/>
</dbReference>
<evidence type="ECO:0000256" key="1">
    <source>
        <dbReference type="SAM" id="MobiDB-lite"/>
    </source>
</evidence>
<proteinExistence type="predicted"/>
<feature type="domain" description="SPX" evidence="2">
    <location>
        <begin position="1"/>
        <end position="131"/>
    </location>
</feature>
<gene>
    <name evidence="3" type="ORF">HFQ381_LOCUS33716</name>
</gene>
<evidence type="ECO:0000259" key="2">
    <source>
        <dbReference type="PROSITE" id="PS51382"/>
    </source>
</evidence>
<feature type="non-terminal residue" evidence="3">
    <location>
        <position position="131"/>
    </location>
</feature>
<dbReference type="EMBL" id="CAJOBO010011388">
    <property type="protein sequence ID" value="CAF4604857.1"/>
    <property type="molecule type" value="Genomic_DNA"/>
</dbReference>
<evidence type="ECO:0000313" key="3">
    <source>
        <dbReference type="EMBL" id="CAF4604857.1"/>
    </source>
</evidence>
<name>A0A821CCM3_9BILA</name>
<sequence>MQMEQAHRSTLHRSTVTSSGSARSNDPNIGATNTDGGTSTKLKRRSGHSEDDHLTVSLTRVLPEGLLEKTREKHSQRVQYRKRTDLKLAFSEFYLMLVLLQNYQTLNFTGFRKILKKHDKLFQTTRGEEWR</sequence>
<dbReference type="GO" id="GO:0005886">
    <property type="term" value="C:plasma membrane"/>
    <property type="evidence" value="ECO:0007669"/>
    <property type="project" value="TreeGrafter"/>
</dbReference>
<organism evidence="3 4">
    <name type="scientific">Rotaria socialis</name>
    <dbReference type="NCBI Taxonomy" id="392032"/>
    <lineage>
        <taxon>Eukaryota</taxon>
        <taxon>Metazoa</taxon>
        <taxon>Spiralia</taxon>
        <taxon>Gnathifera</taxon>
        <taxon>Rotifera</taxon>
        <taxon>Eurotatoria</taxon>
        <taxon>Bdelloidea</taxon>
        <taxon>Philodinida</taxon>
        <taxon>Philodinidae</taxon>
        <taxon>Rotaria</taxon>
    </lineage>
</organism>
<dbReference type="GO" id="GO:0006817">
    <property type="term" value="P:phosphate ion transport"/>
    <property type="evidence" value="ECO:0007669"/>
    <property type="project" value="TreeGrafter"/>
</dbReference>
<dbReference type="Pfam" id="PF03105">
    <property type="entry name" value="SPX"/>
    <property type="match status" value="1"/>
</dbReference>
<dbReference type="PANTHER" id="PTHR10783:SF103">
    <property type="entry name" value="SOLUTE CARRIER FAMILY 53 MEMBER 1"/>
    <property type="match status" value="1"/>
</dbReference>
<dbReference type="Proteomes" id="UP000663851">
    <property type="component" value="Unassembled WGS sequence"/>
</dbReference>
<reference evidence="3" key="1">
    <citation type="submission" date="2021-02" db="EMBL/GenBank/DDBJ databases">
        <authorList>
            <person name="Nowell W R."/>
        </authorList>
    </citation>
    <scope>NUCLEOTIDE SEQUENCE</scope>
</reference>
<dbReference type="PROSITE" id="PS51382">
    <property type="entry name" value="SPX"/>
    <property type="match status" value="1"/>
</dbReference>
<dbReference type="AlphaFoldDB" id="A0A821CCM3"/>
<feature type="compositionally biased region" description="Polar residues" evidence="1">
    <location>
        <begin position="12"/>
        <end position="40"/>
    </location>
</feature>
<dbReference type="GO" id="GO:0016036">
    <property type="term" value="P:cellular response to phosphate starvation"/>
    <property type="evidence" value="ECO:0007669"/>
    <property type="project" value="TreeGrafter"/>
</dbReference>
<dbReference type="PANTHER" id="PTHR10783">
    <property type="entry name" value="XENOTROPIC AND POLYTROPIC RETROVIRUS RECEPTOR 1-RELATED"/>
    <property type="match status" value="1"/>
</dbReference>
<accession>A0A821CCM3</accession>
<evidence type="ECO:0000313" key="4">
    <source>
        <dbReference type="Proteomes" id="UP000663851"/>
    </source>
</evidence>
<dbReference type="GO" id="GO:0000822">
    <property type="term" value="F:inositol hexakisphosphate binding"/>
    <property type="evidence" value="ECO:0007669"/>
    <property type="project" value="TreeGrafter"/>
</dbReference>
<protein>
    <recommendedName>
        <fullName evidence="2">SPX domain-containing protein</fullName>
    </recommendedName>
</protein>